<protein>
    <submittedName>
        <fullName evidence="1">Uncharacterized protein</fullName>
    </submittedName>
</protein>
<sequence>MVSNNPNNYLTLTVFKGWPLSAECAQEVEQVSRSLTKIYDFGLCLLENNRNAVTHSPNCKIKEEKKEVIRENALAIYII</sequence>
<name>A0A2T9Z9A7_9FUNG</name>
<dbReference type="Proteomes" id="UP000245609">
    <property type="component" value="Unassembled WGS sequence"/>
</dbReference>
<dbReference type="EMBL" id="MBFS01001318">
    <property type="protein sequence ID" value="PVV01160.1"/>
    <property type="molecule type" value="Genomic_DNA"/>
</dbReference>
<evidence type="ECO:0000313" key="1">
    <source>
        <dbReference type="EMBL" id="PVV01160.1"/>
    </source>
</evidence>
<dbReference type="AlphaFoldDB" id="A0A2T9Z9A7"/>
<comment type="caution">
    <text evidence="1">The sequence shown here is derived from an EMBL/GenBank/DDBJ whole genome shotgun (WGS) entry which is preliminary data.</text>
</comment>
<feature type="non-terminal residue" evidence="1">
    <location>
        <position position="79"/>
    </location>
</feature>
<organism evidence="1 2">
    <name type="scientific">Smittium megazygosporum</name>
    <dbReference type="NCBI Taxonomy" id="133381"/>
    <lineage>
        <taxon>Eukaryota</taxon>
        <taxon>Fungi</taxon>
        <taxon>Fungi incertae sedis</taxon>
        <taxon>Zoopagomycota</taxon>
        <taxon>Kickxellomycotina</taxon>
        <taxon>Harpellomycetes</taxon>
        <taxon>Harpellales</taxon>
        <taxon>Legeriomycetaceae</taxon>
        <taxon>Smittium</taxon>
    </lineage>
</organism>
<accession>A0A2T9Z9A7</accession>
<gene>
    <name evidence="1" type="ORF">BB560_004432</name>
</gene>
<evidence type="ECO:0000313" key="2">
    <source>
        <dbReference type="Proteomes" id="UP000245609"/>
    </source>
</evidence>
<keyword evidence="2" id="KW-1185">Reference proteome</keyword>
<reference evidence="1 2" key="1">
    <citation type="journal article" date="2018" name="MBio">
        <title>Comparative Genomics Reveals the Core Gene Toolbox for the Fungus-Insect Symbiosis.</title>
        <authorList>
            <person name="Wang Y."/>
            <person name="Stata M."/>
            <person name="Wang W."/>
            <person name="Stajich J.E."/>
            <person name="White M.M."/>
            <person name="Moncalvo J.M."/>
        </authorList>
    </citation>
    <scope>NUCLEOTIDE SEQUENCE [LARGE SCALE GENOMIC DNA]</scope>
    <source>
        <strain evidence="1 2">SC-DP-2</strain>
    </source>
</reference>
<proteinExistence type="predicted"/>